<evidence type="ECO:0000313" key="1">
    <source>
        <dbReference type="EMBL" id="KAF0649072.1"/>
    </source>
</evidence>
<accession>A0ABQ6XTI6</accession>
<keyword evidence="2" id="KW-1185">Reference proteome</keyword>
<dbReference type="InterPro" id="IPR043758">
    <property type="entry name" value="DUF5703"/>
</dbReference>
<proteinExistence type="predicted"/>
<organism evidence="1 2">
    <name type="scientific">Streptomyces fradiae ATCC 10745 = DSM 40063</name>
    <dbReference type="NCBI Taxonomy" id="1319510"/>
    <lineage>
        <taxon>Bacteria</taxon>
        <taxon>Bacillati</taxon>
        <taxon>Actinomycetota</taxon>
        <taxon>Actinomycetes</taxon>
        <taxon>Kitasatosporales</taxon>
        <taxon>Streptomycetaceae</taxon>
        <taxon>Streptomyces</taxon>
    </lineage>
</organism>
<sequence>MYVPRGVSRKEATRLLTDHAEYGHWELDRLSLHRDGSRRVRLRRRIIRQVRATW</sequence>
<comment type="caution">
    <text evidence="1">The sequence shown here is derived from an EMBL/GenBank/DDBJ whole genome shotgun (WGS) entry which is preliminary data.</text>
</comment>
<name>A0ABQ6XTI6_STRFR</name>
<reference evidence="1 2" key="1">
    <citation type="submission" date="2013-05" db="EMBL/GenBank/DDBJ databases">
        <title>Genome Sequence of Streptomyces fradiae.</title>
        <authorList>
            <person name="Kirby R."/>
        </authorList>
    </citation>
    <scope>NUCLEOTIDE SEQUENCE [LARGE SCALE GENOMIC DNA]</scope>
    <source>
        <strain evidence="1 2">ATCC 10745</strain>
    </source>
</reference>
<dbReference type="Pfam" id="PF18963">
    <property type="entry name" value="DUF5703"/>
    <property type="match status" value="1"/>
</dbReference>
<evidence type="ECO:0000313" key="2">
    <source>
        <dbReference type="Proteomes" id="UP000731519"/>
    </source>
</evidence>
<dbReference type="EMBL" id="ASYR01000017">
    <property type="protein sequence ID" value="KAF0649072.1"/>
    <property type="molecule type" value="Genomic_DNA"/>
</dbReference>
<protein>
    <submittedName>
        <fullName evidence="1">Uncharacterized protein</fullName>
    </submittedName>
</protein>
<gene>
    <name evidence="1" type="ORF">K701_14685</name>
</gene>
<dbReference type="Proteomes" id="UP000731519">
    <property type="component" value="Unassembled WGS sequence"/>
</dbReference>